<protein>
    <submittedName>
        <fullName evidence="3">Polysaccharide pyruvyl transferase CsaB</fullName>
    </submittedName>
</protein>
<keyword evidence="1" id="KW-0472">Membrane</keyword>
<evidence type="ECO:0000256" key="1">
    <source>
        <dbReference type="SAM" id="Phobius"/>
    </source>
</evidence>
<comment type="caution">
    <text evidence="3">The sequence shown here is derived from an EMBL/GenBank/DDBJ whole genome shotgun (WGS) entry which is preliminary data.</text>
</comment>
<dbReference type="PANTHER" id="PTHR36836:SF1">
    <property type="entry name" value="COLANIC ACID BIOSYNTHESIS PROTEIN WCAK"/>
    <property type="match status" value="1"/>
</dbReference>
<evidence type="ECO:0000259" key="2">
    <source>
        <dbReference type="Pfam" id="PF04230"/>
    </source>
</evidence>
<keyword evidence="1" id="KW-1133">Transmembrane helix</keyword>
<dbReference type="InterPro" id="IPR007345">
    <property type="entry name" value="Polysacch_pyruvyl_Trfase"/>
</dbReference>
<feature type="transmembrane region" description="Helical" evidence="1">
    <location>
        <begin position="82"/>
        <end position="105"/>
    </location>
</feature>
<feature type="transmembrane region" description="Helical" evidence="1">
    <location>
        <begin position="44"/>
        <end position="61"/>
    </location>
</feature>
<gene>
    <name evidence="3" type="ORF">J422_03478</name>
</gene>
<dbReference type="GO" id="GO:0016740">
    <property type="term" value="F:transferase activity"/>
    <property type="evidence" value="ECO:0007669"/>
    <property type="project" value="UniProtKB-KW"/>
</dbReference>
<dbReference type="PANTHER" id="PTHR36836">
    <property type="entry name" value="COLANIC ACID BIOSYNTHESIS PROTEIN WCAK"/>
    <property type="match status" value="1"/>
</dbReference>
<name>N6VSQ7_9EURY</name>
<sequence length="374" mass="42638">MYKFYSDVDKALSLVPKDFIYGKKILIIGNYGDGNLGDEAMLKVLYNYLISNGVNLIYVITKNPAFYQRYIKNSRFQPVLATNLLAVLKAFLVCDTIIIGGGSIYSRYSGLGVYIASLLSIFIRLLLNKKILILGIGFSSSTPLLLKFICKYLFKICNFIYVRDSISFKNIRNLGIKKKIIVSKDLVFSSFIQPFDKKLGKKILEKEGIKIDKGKRLVGLALNFSGKKEKDEKIIAIFKEIIPWLIDKYNAEILFFTFCPAFVSKISDTFLFKKIYGELGNKYKKKCHILSYYLPEEVMSIFMNLDLVIGSRFHSMVFAYKVGTPFVGISYEEKCSAFLSEIRKPLINIESLDAKTLKGEISRILGGLKYERTK</sequence>
<dbReference type="RefSeq" id="WP_004591144.1">
    <property type="nucleotide sequence ID" value="NZ_APMM01000022.1"/>
</dbReference>
<dbReference type="Pfam" id="PF04230">
    <property type="entry name" value="PS_pyruv_trans"/>
    <property type="match status" value="1"/>
</dbReference>
<dbReference type="STRING" id="1069083.GCA_000371805_01338"/>
<evidence type="ECO:0000313" key="3">
    <source>
        <dbReference type="EMBL" id="ENN96226.1"/>
    </source>
</evidence>
<proteinExistence type="predicted"/>
<dbReference type="Proteomes" id="UP000053695">
    <property type="component" value="Unassembled WGS sequence"/>
</dbReference>
<dbReference type="EMBL" id="APMM01000022">
    <property type="protein sequence ID" value="ENN96226.1"/>
    <property type="molecule type" value="Genomic_DNA"/>
</dbReference>
<organism evidence="3 4">
    <name type="scientific">Methanocaldococcus villosus KIN24-T80</name>
    <dbReference type="NCBI Taxonomy" id="1069083"/>
    <lineage>
        <taxon>Archaea</taxon>
        <taxon>Methanobacteriati</taxon>
        <taxon>Methanobacteriota</taxon>
        <taxon>Methanomada group</taxon>
        <taxon>Methanococci</taxon>
        <taxon>Methanococcales</taxon>
        <taxon>Methanocaldococcaceae</taxon>
        <taxon>Methanocaldococcus</taxon>
    </lineage>
</organism>
<dbReference type="AlphaFoldDB" id="N6VSQ7"/>
<reference evidence="3 4" key="1">
    <citation type="journal article" date="2013" name="Genome Announc.">
        <title>Draft Genome Sequence of a Highly Flagellated, Fast-Swimming Archaeon, Methanocaldococcus villosus Strain KIN24-T80 (DSM 22612).</title>
        <authorList>
            <person name="Thennarasu S."/>
            <person name="Polireddy D."/>
            <person name="Antony A."/>
            <person name="Yada M.R."/>
            <person name="Algarawi S."/>
            <person name="Sivakumar N."/>
        </authorList>
    </citation>
    <scope>NUCLEOTIDE SEQUENCE [LARGE SCALE GENOMIC DNA]</scope>
    <source>
        <strain evidence="3 4">KIN24-T80</strain>
    </source>
</reference>
<keyword evidence="3" id="KW-0808">Transferase</keyword>
<feature type="domain" description="Polysaccharide pyruvyl transferase" evidence="2">
    <location>
        <begin position="35"/>
        <end position="332"/>
    </location>
</feature>
<dbReference type="OrthoDB" id="330594at2157"/>
<evidence type="ECO:0000313" key="4">
    <source>
        <dbReference type="Proteomes" id="UP000053695"/>
    </source>
</evidence>
<keyword evidence="4" id="KW-1185">Reference proteome</keyword>
<feature type="transmembrane region" description="Helical" evidence="1">
    <location>
        <begin position="111"/>
        <end position="127"/>
    </location>
</feature>
<feature type="transmembrane region" description="Helical" evidence="1">
    <location>
        <begin position="132"/>
        <end position="154"/>
    </location>
</feature>
<dbReference type="PATRIC" id="fig|1069083.5.peg.678"/>
<accession>N6VSQ7</accession>
<keyword evidence="1" id="KW-0812">Transmembrane</keyword>